<evidence type="ECO:0000256" key="2">
    <source>
        <dbReference type="SAM" id="MobiDB-lite"/>
    </source>
</evidence>
<accession>A0A916XBB9</accession>
<sequence>MKQILKAAGRPLLSVLMLASLSACAGWGVGKVQPGEPEAQVRAELGAPTTVYQDGSQHLLEYQRGRMSQATHMARIDADGKLVSYEQVLTMQKFAEIKVGESNKEAVLRIVGQPHEKDYYPRTDLQAWSYGFKEGGVWDSFMTVYFDKSDIVRKMENGPDPLRDPGGGRMHHHR</sequence>
<feature type="chain" id="PRO_5037885566" description="SmpA / OmlA family" evidence="3">
    <location>
        <begin position="26"/>
        <end position="174"/>
    </location>
</feature>
<protein>
    <recommendedName>
        <fullName evidence="6">SmpA / OmlA family</fullName>
    </recommendedName>
</protein>
<dbReference type="InterPro" id="IPR037873">
    <property type="entry name" value="BamE-like"/>
</dbReference>
<dbReference type="RefSeq" id="WP_188564070.1">
    <property type="nucleotide sequence ID" value="NZ_BMED01000001.1"/>
</dbReference>
<comment type="caution">
    <text evidence="4">The sequence shown here is derived from an EMBL/GenBank/DDBJ whole genome shotgun (WGS) entry which is preliminary data.</text>
</comment>
<dbReference type="Proteomes" id="UP000637423">
    <property type="component" value="Unassembled WGS sequence"/>
</dbReference>
<dbReference type="EMBL" id="BMED01000001">
    <property type="protein sequence ID" value="GGC58178.1"/>
    <property type="molecule type" value="Genomic_DNA"/>
</dbReference>
<dbReference type="Gene3D" id="3.30.1450.10">
    <property type="match status" value="1"/>
</dbReference>
<evidence type="ECO:0000313" key="5">
    <source>
        <dbReference type="Proteomes" id="UP000637423"/>
    </source>
</evidence>
<gene>
    <name evidence="4" type="ORF">GCM10011396_01260</name>
</gene>
<dbReference type="AlphaFoldDB" id="A0A916XBB9"/>
<organism evidence="4 5">
    <name type="scientific">Undibacterium terreum</name>
    <dbReference type="NCBI Taxonomy" id="1224302"/>
    <lineage>
        <taxon>Bacteria</taxon>
        <taxon>Pseudomonadati</taxon>
        <taxon>Pseudomonadota</taxon>
        <taxon>Betaproteobacteria</taxon>
        <taxon>Burkholderiales</taxon>
        <taxon>Oxalobacteraceae</taxon>
        <taxon>Undibacterium</taxon>
    </lineage>
</organism>
<evidence type="ECO:0000256" key="1">
    <source>
        <dbReference type="ARBA" id="ARBA00022729"/>
    </source>
</evidence>
<proteinExistence type="predicted"/>
<reference evidence="4" key="2">
    <citation type="submission" date="2020-09" db="EMBL/GenBank/DDBJ databases">
        <authorList>
            <person name="Sun Q."/>
            <person name="Zhou Y."/>
        </authorList>
    </citation>
    <scope>NUCLEOTIDE SEQUENCE</scope>
    <source>
        <strain evidence="4">CGMCC 1.10998</strain>
    </source>
</reference>
<keyword evidence="1 3" id="KW-0732">Signal</keyword>
<feature type="signal peptide" evidence="3">
    <location>
        <begin position="1"/>
        <end position="25"/>
    </location>
</feature>
<name>A0A916XBB9_9BURK</name>
<keyword evidence="5" id="KW-1185">Reference proteome</keyword>
<evidence type="ECO:0008006" key="6">
    <source>
        <dbReference type="Google" id="ProtNLM"/>
    </source>
</evidence>
<reference evidence="4" key="1">
    <citation type="journal article" date="2014" name="Int. J. Syst. Evol. Microbiol.">
        <title>Complete genome sequence of Corynebacterium casei LMG S-19264T (=DSM 44701T), isolated from a smear-ripened cheese.</title>
        <authorList>
            <consortium name="US DOE Joint Genome Institute (JGI-PGF)"/>
            <person name="Walter F."/>
            <person name="Albersmeier A."/>
            <person name="Kalinowski J."/>
            <person name="Ruckert C."/>
        </authorList>
    </citation>
    <scope>NUCLEOTIDE SEQUENCE</scope>
    <source>
        <strain evidence="4">CGMCC 1.10998</strain>
    </source>
</reference>
<evidence type="ECO:0000256" key="3">
    <source>
        <dbReference type="SAM" id="SignalP"/>
    </source>
</evidence>
<dbReference type="PROSITE" id="PS51257">
    <property type="entry name" value="PROKAR_LIPOPROTEIN"/>
    <property type="match status" value="1"/>
</dbReference>
<feature type="region of interest" description="Disordered" evidence="2">
    <location>
        <begin position="155"/>
        <end position="174"/>
    </location>
</feature>
<evidence type="ECO:0000313" key="4">
    <source>
        <dbReference type="EMBL" id="GGC58178.1"/>
    </source>
</evidence>